<name>A0A2T9YG48_9FUNG</name>
<evidence type="ECO:0000313" key="4">
    <source>
        <dbReference type="EMBL" id="PVU91322.1"/>
    </source>
</evidence>
<feature type="signal peptide" evidence="2">
    <location>
        <begin position="1"/>
        <end position="23"/>
    </location>
</feature>
<feature type="chain" id="PRO_5036052030" description="Chitin-binding type-2 domain-containing protein" evidence="2">
    <location>
        <begin position="24"/>
        <end position="178"/>
    </location>
</feature>
<comment type="caution">
    <text evidence="4">The sequence shown here is derived from an EMBL/GenBank/DDBJ whole genome shotgun (WGS) entry which is preliminary data.</text>
</comment>
<evidence type="ECO:0008006" key="6">
    <source>
        <dbReference type="Google" id="ProtNLM"/>
    </source>
</evidence>
<feature type="compositionally biased region" description="Basic and acidic residues" evidence="1">
    <location>
        <begin position="55"/>
        <end position="108"/>
    </location>
</feature>
<evidence type="ECO:0000256" key="1">
    <source>
        <dbReference type="SAM" id="MobiDB-lite"/>
    </source>
</evidence>
<evidence type="ECO:0000313" key="3">
    <source>
        <dbReference type="EMBL" id="PVU88488.1"/>
    </source>
</evidence>
<keyword evidence="5" id="KW-1185">Reference proteome</keyword>
<dbReference type="AlphaFoldDB" id="A0A2T9YG48"/>
<evidence type="ECO:0000256" key="2">
    <source>
        <dbReference type="SAM" id="SignalP"/>
    </source>
</evidence>
<dbReference type="EMBL" id="MBFT01000621">
    <property type="protein sequence ID" value="PVU88488.1"/>
    <property type="molecule type" value="Genomic_DNA"/>
</dbReference>
<keyword evidence="2" id="KW-0732">Signal</keyword>
<feature type="region of interest" description="Disordered" evidence="1">
    <location>
        <begin position="31"/>
        <end position="124"/>
    </location>
</feature>
<organism evidence="4 5">
    <name type="scientific">Furculomyces boomerangus</name>
    <dbReference type="NCBI Taxonomy" id="61424"/>
    <lineage>
        <taxon>Eukaryota</taxon>
        <taxon>Fungi</taxon>
        <taxon>Fungi incertae sedis</taxon>
        <taxon>Zoopagomycota</taxon>
        <taxon>Kickxellomycotina</taxon>
        <taxon>Harpellomycetes</taxon>
        <taxon>Harpellales</taxon>
        <taxon>Harpellaceae</taxon>
        <taxon>Furculomyces</taxon>
    </lineage>
</organism>
<reference evidence="4 5" key="1">
    <citation type="journal article" date="2018" name="MBio">
        <title>Comparative Genomics Reveals the Core Gene Toolbox for the Fungus-Insect Symbiosis.</title>
        <authorList>
            <person name="Wang Y."/>
            <person name="Stata M."/>
            <person name="Wang W."/>
            <person name="Stajich J.E."/>
            <person name="White M.M."/>
            <person name="Moncalvo J.M."/>
        </authorList>
    </citation>
    <scope>NUCLEOTIDE SEQUENCE [LARGE SCALE GENOMIC DNA]</scope>
    <source>
        <strain evidence="4 5">AUS-77-4</strain>
    </source>
</reference>
<accession>A0A2T9YG48</accession>
<protein>
    <recommendedName>
        <fullName evidence="6">Chitin-binding type-2 domain-containing protein</fullName>
    </recommendedName>
</protein>
<sequence length="178" mass="21319">MYTIKNIIFGLFFVMILIQAVFAQDDNNFNNHHNDHPNNNHETHDNNNNHNNFNNHHDDHHDDHHNDDHHDNDHHNDHHDDHHNDNHHDNDHHDDHHNDNHHDNDHHDNHNHKKVLGVRDDNDHFHPPQNRACRGFQRCVPGDNQWYIECVHSKSNYHRCPGGSICHQQGDRIRCGRK</sequence>
<feature type="compositionally biased region" description="Basic and acidic residues" evidence="1">
    <location>
        <begin position="32"/>
        <end position="47"/>
    </location>
</feature>
<dbReference type="Proteomes" id="UP000245699">
    <property type="component" value="Unassembled WGS sequence"/>
</dbReference>
<proteinExistence type="predicted"/>
<gene>
    <name evidence="4" type="ORF">BB559_004189</name>
    <name evidence="3" type="ORF">BB559_005553</name>
</gene>
<evidence type="ECO:0000313" key="5">
    <source>
        <dbReference type="Proteomes" id="UP000245699"/>
    </source>
</evidence>
<dbReference type="EMBL" id="MBFT01000425">
    <property type="protein sequence ID" value="PVU91322.1"/>
    <property type="molecule type" value="Genomic_DNA"/>
</dbReference>